<accession>A0A8K1DAE9</accession>
<evidence type="ECO:0000256" key="8">
    <source>
        <dbReference type="ARBA" id="ARBA00022741"/>
    </source>
</evidence>
<dbReference type="GO" id="GO:0043066">
    <property type="term" value="P:negative regulation of apoptotic process"/>
    <property type="evidence" value="ECO:0007669"/>
    <property type="project" value="InterPro"/>
</dbReference>
<reference evidence="18" key="1">
    <citation type="submission" date="2019-04" db="EMBL/GenBank/DDBJ databases">
        <title>Genome assembly of Zosterops borbonicus 15179.</title>
        <authorList>
            <person name="Leroy T."/>
            <person name="Anselmetti Y."/>
            <person name="Tilak M.-K."/>
            <person name="Nabholz B."/>
        </authorList>
    </citation>
    <scope>NUCLEOTIDE SEQUENCE</scope>
    <source>
        <strain evidence="18">HGM_15179</strain>
        <tissue evidence="18">Muscle</tissue>
    </source>
</reference>
<evidence type="ECO:0000256" key="2">
    <source>
        <dbReference type="ARBA" id="ARBA00005505"/>
    </source>
</evidence>
<keyword evidence="6" id="KW-0597">Phosphoprotein</keyword>
<dbReference type="PANTHER" id="PTHR22984:SF25">
    <property type="entry name" value="PROTEIN KINASE DOMAIN-CONTAINING PROTEIN"/>
    <property type="match status" value="1"/>
</dbReference>
<dbReference type="GO" id="GO:0005634">
    <property type="term" value="C:nucleus"/>
    <property type="evidence" value="ECO:0007669"/>
    <property type="project" value="UniProtKB-SubCell"/>
</dbReference>
<keyword evidence="8" id="KW-0547">Nucleotide-binding</keyword>
<feature type="active site" description="Proton acceptor" evidence="14">
    <location>
        <position position="156"/>
    </location>
</feature>
<evidence type="ECO:0000256" key="1">
    <source>
        <dbReference type="ARBA" id="ARBA00004192"/>
    </source>
</evidence>
<comment type="subcellular location">
    <subcellularLocation>
        <location evidence="1">Host cytoplasm</location>
    </subcellularLocation>
</comment>
<feature type="binding site" evidence="15">
    <location>
        <position position="117"/>
    </location>
    <ligand>
        <name>ATP</name>
        <dbReference type="ChEBI" id="CHEBI:30616"/>
    </ligand>
</feature>
<evidence type="ECO:0000256" key="13">
    <source>
        <dbReference type="ARBA" id="ARBA00048679"/>
    </source>
</evidence>
<comment type="similarity">
    <text evidence="2">Belongs to the protein kinase superfamily. CAMK Ser/Thr protein kinase family. PIM subfamily.</text>
</comment>
<comment type="caution">
    <text evidence="18">The sequence shown here is derived from an EMBL/GenBank/DDBJ whole genome shotgun (WGS) entry which is preliminary data.</text>
</comment>
<sequence length="385" mass="41619">PLPRFRPEPPRCRPAPAPAPAPAASPPLSPRPGQKAESAVPPAPAEKPPLERLYRAGPLLGSGGCGSVYSGTRLADGAPVRDGAGHDGAPVPLELVLLRRLPEGFALVMERPERCQDLWYFLAERGFLAEPVARGLFRQVLRAVRHCTSRGVLHRDIKAENVLVDLSTGEAKLIDFGCGTILQDAFYTRMAGTPEYCPPEWILLGRYHGQPATIWSLGVLLYHLVCGHLPFHTAEDIVRGQLSFPARVSPGWDAPSGHGRKNTPGLAHRAPAPAAGEEVHLLGSAGGGGTCVSVPLCSRREDRWEALGAALSTPGVAWAAWNPGEVGQELSRDSWLLSAECRRLIRWCLSMDPAHRPSLEDLLEHSWLQEPQLAQETAQIHPSAQ</sequence>
<evidence type="ECO:0000256" key="10">
    <source>
        <dbReference type="ARBA" id="ARBA00022840"/>
    </source>
</evidence>
<dbReference type="GO" id="GO:0005737">
    <property type="term" value="C:cytoplasm"/>
    <property type="evidence" value="ECO:0007669"/>
    <property type="project" value="TreeGrafter"/>
</dbReference>
<evidence type="ECO:0000256" key="15">
    <source>
        <dbReference type="PIRSR" id="PIRSR037993-2"/>
    </source>
</evidence>
<keyword evidence="11" id="KW-1035">Host cytoplasm</keyword>
<feature type="compositionally biased region" description="Pro residues" evidence="16">
    <location>
        <begin position="12"/>
        <end position="30"/>
    </location>
</feature>
<dbReference type="PANTHER" id="PTHR22984">
    <property type="entry name" value="SERINE/THREONINE-PROTEIN KINASE PIM"/>
    <property type="match status" value="1"/>
</dbReference>
<feature type="region of interest" description="Disordered" evidence="16">
    <location>
        <begin position="1"/>
        <end position="48"/>
    </location>
</feature>
<dbReference type="AlphaFoldDB" id="A0A8K1DAE9"/>
<protein>
    <recommendedName>
        <fullName evidence="4">Serine/threonine-protein kinase 1</fullName>
        <ecNumber evidence="3">2.7.11.1</ecNumber>
    </recommendedName>
</protein>
<dbReference type="OrthoDB" id="10252171at2759"/>
<feature type="binding site" evidence="15">
    <location>
        <position position="110"/>
    </location>
    <ligand>
        <name>ATP</name>
        <dbReference type="ChEBI" id="CHEBI:30616"/>
    </ligand>
</feature>
<dbReference type="Gene3D" id="1.10.510.10">
    <property type="entry name" value="Transferase(Phosphotransferase) domain 1"/>
    <property type="match status" value="2"/>
</dbReference>
<organism evidence="18 19">
    <name type="scientific">Zosterops borbonicus</name>
    <dbReference type="NCBI Taxonomy" id="364589"/>
    <lineage>
        <taxon>Eukaryota</taxon>
        <taxon>Metazoa</taxon>
        <taxon>Chordata</taxon>
        <taxon>Craniata</taxon>
        <taxon>Vertebrata</taxon>
        <taxon>Euteleostomi</taxon>
        <taxon>Archelosauria</taxon>
        <taxon>Archosauria</taxon>
        <taxon>Dinosauria</taxon>
        <taxon>Saurischia</taxon>
        <taxon>Theropoda</taxon>
        <taxon>Coelurosauria</taxon>
        <taxon>Aves</taxon>
        <taxon>Neognathae</taxon>
        <taxon>Neoaves</taxon>
        <taxon>Telluraves</taxon>
        <taxon>Australaves</taxon>
        <taxon>Passeriformes</taxon>
        <taxon>Sylvioidea</taxon>
        <taxon>Zosteropidae</taxon>
        <taxon>Zosterops</taxon>
    </lineage>
</organism>
<evidence type="ECO:0000256" key="5">
    <source>
        <dbReference type="ARBA" id="ARBA00022527"/>
    </source>
</evidence>
<keyword evidence="5" id="KW-0723">Serine/threonine-protein kinase</keyword>
<keyword evidence="7" id="KW-0808">Transferase</keyword>
<evidence type="ECO:0000259" key="17">
    <source>
        <dbReference type="PROSITE" id="PS50011"/>
    </source>
</evidence>
<evidence type="ECO:0000256" key="12">
    <source>
        <dbReference type="ARBA" id="ARBA00047899"/>
    </source>
</evidence>
<dbReference type="Gene3D" id="3.30.200.20">
    <property type="entry name" value="Phosphorylase Kinase, domain 1"/>
    <property type="match status" value="1"/>
</dbReference>
<dbReference type="InterPro" id="IPR008271">
    <property type="entry name" value="Ser/Thr_kinase_AS"/>
</dbReference>
<dbReference type="PROSITE" id="PS50011">
    <property type="entry name" value="PROTEIN_KINASE_DOM"/>
    <property type="match status" value="1"/>
</dbReference>
<dbReference type="SMART" id="SM00220">
    <property type="entry name" value="S_TKc"/>
    <property type="match status" value="1"/>
</dbReference>
<keyword evidence="9" id="KW-0418">Kinase</keyword>
<comment type="catalytic activity">
    <reaction evidence="12">
        <text>L-threonyl-[protein] + ATP = O-phospho-L-threonyl-[protein] + ADP + H(+)</text>
        <dbReference type="Rhea" id="RHEA:46608"/>
        <dbReference type="Rhea" id="RHEA-COMP:11060"/>
        <dbReference type="Rhea" id="RHEA-COMP:11605"/>
        <dbReference type="ChEBI" id="CHEBI:15378"/>
        <dbReference type="ChEBI" id="CHEBI:30013"/>
        <dbReference type="ChEBI" id="CHEBI:30616"/>
        <dbReference type="ChEBI" id="CHEBI:61977"/>
        <dbReference type="ChEBI" id="CHEBI:456216"/>
        <dbReference type="EC" id="2.7.11.1"/>
    </reaction>
</comment>
<proteinExistence type="inferred from homology"/>
<evidence type="ECO:0000256" key="3">
    <source>
        <dbReference type="ARBA" id="ARBA00012513"/>
    </source>
</evidence>
<feature type="compositionally biased region" description="Basic and acidic residues" evidence="16">
    <location>
        <begin position="1"/>
        <end position="11"/>
    </location>
</feature>
<evidence type="ECO:0000256" key="9">
    <source>
        <dbReference type="ARBA" id="ARBA00022777"/>
    </source>
</evidence>
<evidence type="ECO:0000256" key="11">
    <source>
        <dbReference type="ARBA" id="ARBA00023200"/>
    </source>
</evidence>
<dbReference type="EC" id="2.7.11.1" evidence="3"/>
<evidence type="ECO:0000256" key="6">
    <source>
        <dbReference type="ARBA" id="ARBA00022553"/>
    </source>
</evidence>
<evidence type="ECO:0000256" key="7">
    <source>
        <dbReference type="ARBA" id="ARBA00022679"/>
    </source>
</evidence>
<dbReference type="GO" id="GO:0004674">
    <property type="term" value="F:protein serine/threonine kinase activity"/>
    <property type="evidence" value="ECO:0007669"/>
    <property type="project" value="UniProtKB-KW"/>
</dbReference>
<name>A0A8K1DAE9_9PASS</name>
<gene>
    <name evidence="18" type="ORF">HGM15179_020039</name>
</gene>
<dbReference type="GO" id="GO:0006915">
    <property type="term" value="P:apoptotic process"/>
    <property type="evidence" value="ECO:0007669"/>
    <property type="project" value="UniProtKB-KW"/>
</dbReference>
<evidence type="ECO:0000313" key="18">
    <source>
        <dbReference type="EMBL" id="TRZ07069.1"/>
    </source>
</evidence>
<dbReference type="PIRSF" id="PIRSF037993">
    <property type="entry name" value="STPK_Pim-1"/>
    <property type="match status" value="1"/>
</dbReference>
<dbReference type="InterPro" id="IPR051138">
    <property type="entry name" value="PIM_Ser/Thr_kinase"/>
</dbReference>
<evidence type="ECO:0000313" key="19">
    <source>
        <dbReference type="Proteomes" id="UP000796761"/>
    </source>
</evidence>
<dbReference type="InterPro" id="IPR011009">
    <property type="entry name" value="Kinase-like_dom_sf"/>
</dbReference>
<comment type="catalytic activity">
    <reaction evidence="13">
        <text>L-seryl-[protein] + ATP = O-phospho-L-seryl-[protein] + ADP + H(+)</text>
        <dbReference type="Rhea" id="RHEA:17989"/>
        <dbReference type="Rhea" id="RHEA-COMP:9863"/>
        <dbReference type="Rhea" id="RHEA-COMP:11604"/>
        <dbReference type="ChEBI" id="CHEBI:15378"/>
        <dbReference type="ChEBI" id="CHEBI:29999"/>
        <dbReference type="ChEBI" id="CHEBI:30616"/>
        <dbReference type="ChEBI" id="CHEBI:83421"/>
        <dbReference type="ChEBI" id="CHEBI:456216"/>
        <dbReference type="EC" id="2.7.11.1"/>
    </reaction>
</comment>
<dbReference type="InterPro" id="IPR017348">
    <property type="entry name" value="PIM1/2/3"/>
</dbReference>
<dbReference type="SUPFAM" id="SSF56112">
    <property type="entry name" value="Protein kinase-like (PK-like)"/>
    <property type="match status" value="1"/>
</dbReference>
<dbReference type="GO" id="GO:0005524">
    <property type="term" value="F:ATP binding"/>
    <property type="evidence" value="ECO:0007669"/>
    <property type="project" value="UniProtKB-KW"/>
</dbReference>
<dbReference type="InterPro" id="IPR000719">
    <property type="entry name" value="Prot_kinase_dom"/>
</dbReference>
<feature type="binding site" evidence="15">
    <location>
        <begin position="60"/>
        <end position="68"/>
    </location>
    <ligand>
        <name>ATP</name>
        <dbReference type="ChEBI" id="CHEBI:30616"/>
    </ligand>
</feature>
<dbReference type="EMBL" id="SWJQ01001992">
    <property type="protein sequence ID" value="TRZ07069.1"/>
    <property type="molecule type" value="Genomic_DNA"/>
</dbReference>
<feature type="domain" description="Protein kinase" evidence="17">
    <location>
        <begin position="54"/>
        <end position="368"/>
    </location>
</feature>
<keyword evidence="10 15" id="KW-0067">ATP-binding</keyword>
<keyword evidence="19" id="KW-1185">Reference proteome</keyword>
<evidence type="ECO:0000256" key="16">
    <source>
        <dbReference type="SAM" id="MobiDB-lite"/>
    </source>
</evidence>
<dbReference type="Pfam" id="PF00069">
    <property type="entry name" value="Pkinase"/>
    <property type="match status" value="1"/>
</dbReference>
<dbReference type="PROSITE" id="PS00108">
    <property type="entry name" value="PROTEIN_KINASE_ST"/>
    <property type="match status" value="1"/>
</dbReference>
<evidence type="ECO:0000256" key="4">
    <source>
        <dbReference type="ARBA" id="ARBA00016885"/>
    </source>
</evidence>
<evidence type="ECO:0000256" key="14">
    <source>
        <dbReference type="PIRSR" id="PIRSR037993-1"/>
    </source>
</evidence>
<feature type="non-terminal residue" evidence="18">
    <location>
        <position position="385"/>
    </location>
</feature>
<dbReference type="Proteomes" id="UP000796761">
    <property type="component" value="Unassembled WGS sequence"/>
</dbReference>